<evidence type="ECO:0000256" key="5">
    <source>
        <dbReference type="ARBA" id="ARBA00023136"/>
    </source>
</evidence>
<protein>
    <submittedName>
        <fullName evidence="7">AbgT family transporter</fullName>
    </submittedName>
</protein>
<evidence type="ECO:0000256" key="2">
    <source>
        <dbReference type="ARBA" id="ARBA00022475"/>
    </source>
</evidence>
<gene>
    <name evidence="7" type="ORF">IAA28_10350</name>
</gene>
<feature type="transmembrane region" description="Helical" evidence="6">
    <location>
        <begin position="120"/>
        <end position="149"/>
    </location>
</feature>
<dbReference type="PANTHER" id="PTHR43652:SF2">
    <property type="entry name" value="BASIC AMINO ACID ANTIPORTER YFCC-RELATED"/>
    <property type="match status" value="1"/>
</dbReference>
<dbReference type="AlphaFoldDB" id="A0A9D1W5W0"/>
<dbReference type="InterPro" id="IPR018385">
    <property type="entry name" value="C4_dicarb_anaerob_car-like"/>
</dbReference>
<proteinExistence type="predicted"/>
<keyword evidence="3 6" id="KW-0812">Transmembrane</keyword>
<reference evidence="7" key="1">
    <citation type="journal article" date="2021" name="PeerJ">
        <title>Extensive microbial diversity within the chicken gut microbiome revealed by metagenomics and culture.</title>
        <authorList>
            <person name="Gilroy R."/>
            <person name="Ravi A."/>
            <person name="Getino M."/>
            <person name="Pursley I."/>
            <person name="Horton D.L."/>
            <person name="Alikhan N.F."/>
            <person name="Baker D."/>
            <person name="Gharbi K."/>
            <person name="Hall N."/>
            <person name="Watson M."/>
            <person name="Adriaenssens E.M."/>
            <person name="Foster-Nyarko E."/>
            <person name="Jarju S."/>
            <person name="Secka A."/>
            <person name="Antonio M."/>
            <person name="Oren A."/>
            <person name="Chaudhuri R.R."/>
            <person name="La Ragione R."/>
            <person name="Hildebrand F."/>
            <person name="Pallen M.J."/>
        </authorList>
    </citation>
    <scope>NUCLEOTIDE SEQUENCE</scope>
    <source>
        <strain evidence="7">ChiGjej4B4-12881</strain>
    </source>
</reference>
<name>A0A9D1W5W0_9FIRM</name>
<dbReference type="GO" id="GO:0005886">
    <property type="term" value="C:plasma membrane"/>
    <property type="evidence" value="ECO:0007669"/>
    <property type="project" value="UniProtKB-SubCell"/>
</dbReference>
<dbReference type="PANTHER" id="PTHR43652">
    <property type="entry name" value="BASIC AMINO ACID ANTIPORTER YFCC-RELATED"/>
    <property type="match status" value="1"/>
</dbReference>
<keyword evidence="5 6" id="KW-0472">Membrane</keyword>
<feature type="transmembrane region" description="Helical" evidence="6">
    <location>
        <begin position="192"/>
        <end position="215"/>
    </location>
</feature>
<evidence type="ECO:0000256" key="6">
    <source>
        <dbReference type="SAM" id="Phobius"/>
    </source>
</evidence>
<feature type="transmembrane region" description="Helical" evidence="6">
    <location>
        <begin position="452"/>
        <end position="471"/>
    </location>
</feature>
<comment type="subcellular location">
    <subcellularLocation>
        <location evidence="1">Cell membrane</location>
        <topology evidence="1">Multi-pass membrane protein</topology>
    </subcellularLocation>
</comment>
<feature type="transmembrane region" description="Helical" evidence="6">
    <location>
        <begin position="18"/>
        <end position="36"/>
    </location>
</feature>
<accession>A0A9D1W5W0</accession>
<feature type="transmembrane region" description="Helical" evidence="6">
    <location>
        <begin position="320"/>
        <end position="341"/>
    </location>
</feature>
<dbReference type="InterPro" id="IPR051679">
    <property type="entry name" value="DASS-Related_Transporters"/>
</dbReference>
<evidence type="ECO:0000313" key="7">
    <source>
        <dbReference type="EMBL" id="HIX53189.1"/>
    </source>
</evidence>
<dbReference type="Proteomes" id="UP000886780">
    <property type="component" value="Unassembled WGS sequence"/>
</dbReference>
<dbReference type="EMBL" id="DXEU01000187">
    <property type="protein sequence ID" value="HIX53189.1"/>
    <property type="molecule type" value="Genomic_DNA"/>
</dbReference>
<sequence>MGKTETGAKKKSFKMPHLFWIMLGLLVVASLLTYVIPAGEFATDEAGNILGDQFNYLGHQTPVNPWQMLMMVLDGCIGSASVIWTVLCAGAMTAVVMATGAIDEFLNWAIYKLKDKNENILISIMFVLMVYLGSFGGSDALIAVVPVGVIFCKKLKLDPICAIGVSTYATLIGFGTGPTKQYITQLMMGVPVYGAFFTMFISMNVFMLVGLFFLLRYVKKIRKDPTKSLMWSEGWNPANMTVSAEDEAKLVGEVKLSGKTILILLLFLGQYGVIVAYPFLGGDSNLIQHLMVAISLVVAIVCGFIGGFSFDRVGNEYVKGLQSMVFVGFVIGLARVMSLVMTDGHIIHTIVYFLTRPLMDLPRSVASIGMTAVISVINLLIPSATSKAAILVPILQPIAQTLDMDLNLAVQAFQYGDGFTNLLSPFLGWTIGSCTMAGVPFPKWFKWVVPKVFTFILMGFVIMFILTESGWTAF</sequence>
<keyword evidence="4 6" id="KW-1133">Transmembrane helix</keyword>
<feature type="transmembrane region" description="Helical" evidence="6">
    <location>
        <begin position="77"/>
        <end position="99"/>
    </location>
</feature>
<dbReference type="Pfam" id="PF03606">
    <property type="entry name" value="DcuC"/>
    <property type="match status" value="1"/>
</dbReference>
<evidence type="ECO:0000313" key="8">
    <source>
        <dbReference type="Proteomes" id="UP000886780"/>
    </source>
</evidence>
<keyword evidence="2" id="KW-1003">Cell membrane</keyword>
<evidence type="ECO:0000256" key="1">
    <source>
        <dbReference type="ARBA" id="ARBA00004651"/>
    </source>
</evidence>
<organism evidence="7 8">
    <name type="scientific">Candidatus Lachnoclostridium stercoripullorum</name>
    <dbReference type="NCBI Taxonomy" id="2838635"/>
    <lineage>
        <taxon>Bacteria</taxon>
        <taxon>Bacillati</taxon>
        <taxon>Bacillota</taxon>
        <taxon>Clostridia</taxon>
        <taxon>Lachnospirales</taxon>
        <taxon>Lachnospiraceae</taxon>
    </lineage>
</organism>
<evidence type="ECO:0000256" key="3">
    <source>
        <dbReference type="ARBA" id="ARBA00022692"/>
    </source>
</evidence>
<feature type="transmembrane region" description="Helical" evidence="6">
    <location>
        <begin position="286"/>
        <end position="308"/>
    </location>
</feature>
<evidence type="ECO:0000256" key="4">
    <source>
        <dbReference type="ARBA" id="ARBA00022989"/>
    </source>
</evidence>
<feature type="transmembrane region" description="Helical" evidence="6">
    <location>
        <begin position="261"/>
        <end position="280"/>
    </location>
</feature>
<feature type="transmembrane region" description="Helical" evidence="6">
    <location>
        <begin position="361"/>
        <end position="381"/>
    </location>
</feature>
<comment type="caution">
    <text evidence="7">The sequence shown here is derived from an EMBL/GenBank/DDBJ whole genome shotgun (WGS) entry which is preliminary data.</text>
</comment>
<reference evidence="7" key="2">
    <citation type="submission" date="2021-04" db="EMBL/GenBank/DDBJ databases">
        <authorList>
            <person name="Gilroy R."/>
        </authorList>
    </citation>
    <scope>NUCLEOTIDE SEQUENCE</scope>
    <source>
        <strain evidence="7">ChiGjej4B4-12881</strain>
    </source>
</reference>